<evidence type="ECO:0000313" key="5">
    <source>
        <dbReference type="Proteomes" id="UP000030905"/>
    </source>
</evidence>
<accession>A0A0H3J6Z7</accession>
<dbReference type="GeneID" id="93075284"/>
<dbReference type="Proteomes" id="UP000028042">
    <property type="component" value="Unassembled WGS sequence"/>
</dbReference>
<organism evidence="1 5">
    <name type="scientific">Clostridium pasteurianum DSM 525 = ATCC 6013</name>
    <dbReference type="NCBI Taxonomy" id="1262449"/>
    <lineage>
        <taxon>Bacteria</taxon>
        <taxon>Bacillati</taxon>
        <taxon>Bacillota</taxon>
        <taxon>Clostridia</taxon>
        <taxon>Eubacteriales</taxon>
        <taxon>Clostridiaceae</taxon>
        <taxon>Clostridium</taxon>
    </lineage>
</organism>
<evidence type="ECO:0000313" key="3">
    <source>
        <dbReference type="EMBL" id="KRU14742.1"/>
    </source>
</evidence>
<dbReference type="EMBL" id="JPGY02000001">
    <property type="protein sequence ID" value="KRU14742.1"/>
    <property type="molecule type" value="Genomic_DNA"/>
</dbReference>
<dbReference type="EMBL" id="JPGY02000001">
    <property type="protein sequence ID" value="KRU10759.1"/>
    <property type="molecule type" value="Genomic_DNA"/>
</dbReference>
<evidence type="ECO:0000313" key="1">
    <source>
        <dbReference type="EMBL" id="AJA53232.1"/>
    </source>
</evidence>
<dbReference type="Proteomes" id="UP000030905">
    <property type="component" value="Chromosome"/>
</dbReference>
<dbReference type="AlphaFoldDB" id="A0A0H3J6Z7"/>
<reference evidence="1 5" key="1">
    <citation type="journal article" date="2015" name="Genome Announc.">
        <title>Complete Genome Sequence of the Nitrogen-Fixing and Solvent-Producing Clostridium pasteurianum DSM 525.</title>
        <authorList>
            <person name="Poehlein A."/>
            <person name="Grosse-Honebrink A."/>
            <person name="Zhang Y."/>
            <person name="Minton N.P."/>
            <person name="Daniel R."/>
        </authorList>
    </citation>
    <scope>NUCLEOTIDE SEQUENCE [LARGE SCALE GENOMIC DNA]</scope>
    <source>
        <strain evidence="1">DSM 525</strain>
        <strain evidence="5">DSM 525 / ATCC 6013</strain>
    </source>
</reference>
<evidence type="ECO:0000313" key="4">
    <source>
        <dbReference type="Proteomes" id="UP000028042"/>
    </source>
</evidence>
<name>A0A0H3J6Z7_CLOPA</name>
<keyword evidence="5" id="KW-1185">Reference proteome</keyword>
<reference evidence="2 4" key="3">
    <citation type="journal article" name="Genome Announc.">
        <title>Improved Draft Genome Sequence of Clostridium pasteurianum Strain ATCC 6013 (DSM 525) Using a Hybrid Next-Generation Sequencing Approach.</title>
        <authorList>
            <person name="Pyne M.E."/>
            <person name="Utturkar S."/>
            <person name="Brown S.D."/>
            <person name="Moo-Young M."/>
            <person name="Chung D.A."/>
            <person name="Chou C.P."/>
        </authorList>
    </citation>
    <scope>NUCLEOTIDE SEQUENCE [LARGE SCALE GENOMIC DNA]</scope>
    <source>
        <strain evidence="2 4">ATCC 6013</strain>
    </source>
</reference>
<dbReference type="PATRIC" id="fig|1262449.3.peg.3064"/>
<gene>
    <name evidence="1" type="ORF">CLPA_c31780</name>
    <name evidence="2" type="ORF">CP6013_00006</name>
    <name evidence="3" type="ORF">CP6013_04001</name>
</gene>
<sequence>MENGATIVLESSWAINSLDVGEAQTSLCGIEGGADMVEGLRINGEKFSRLYESAKSGEPVYLNN</sequence>
<dbReference type="KEGG" id="cpae:CPAST_c31780"/>
<protein>
    <submittedName>
        <fullName evidence="2">MviM4, dehydrogenase</fullName>
    </submittedName>
</protein>
<dbReference type="RefSeq" id="WP_003446637.1">
    <property type="nucleotide sequence ID" value="NZ_ANZB01000012.1"/>
</dbReference>
<evidence type="ECO:0000313" key="2">
    <source>
        <dbReference type="EMBL" id="KRU10759.1"/>
    </source>
</evidence>
<reference evidence="2" key="2">
    <citation type="submission" date="2015-10" db="EMBL/GenBank/DDBJ databases">
        <title>Improved Draft Genome Sequence of Clostridium pasteurianum Strain ATCC 6013 (DSM 525) Using a Hybrid Next-Generation Sequencing Approach.</title>
        <authorList>
            <person name="Pyne M.E."/>
            <person name="Utturkar S.M."/>
            <person name="Brown S.D."/>
            <person name="Moo-Young M."/>
            <person name="Chung D.A."/>
            <person name="Chou P.C."/>
        </authorList>
    </citation>
    <scope>NUCLEOTIDE SEQUENCE</scope>
    <source>
        <strain evidence="2">ATCC 6013</strain>
    </source>
</reference>
<dbReference type="KEGG" id="cpat:CLPA_c31780"/>
<dbReference type="eggNOG" id="COG0673">
    <property type="taxonomic scope" value="Bacteria"/>
</dbReference>
<dbReference type="EMBL" id="CP009268">
    <property type="protein sequence ID" value="AJA53232.1"/>
    <property type="molecule type" value="Genomic_DNA"/>
</dbReference>
<proteinExistence type="predicted"/>